<dbReference type="PROSITE" id="PS51782">
    <property type="entry name" value="LYSM"/>
    <property type="match status" value="3"/>
</dbReference>
<dbReference type="CDD" id="cd00118">
    <property type="entry name" value="LysM"/>
    <property type="match status" value="3"/>
</dbReference>
<name>A0ABR4JJY7_9EURO</name>
<dbReference type="SUPFAM" id="SSF54106">
    <property type="entry name" value="LysM domain"/>
    <property type="match status" value="3"/>
</dbReference>
<dbReference type="EMBL" id="JBFXLR010000066">
    <property type="protein sequence ID" value="KAL2840330.1"/>
    <property type="molecule type" value="Genomic_DNA"/>
</dbReference>
<dbReference type="RefSeq" id="XP_070893981.1">
    <property type="nucleotide sequence ID" value="XM_071047004.1"/>
</dbReference>
<gene>
    <name evidence="5" type="ORF">BJX68DRAFT_271679</name>
</gene>
<dbReference type="PANTHER" id="PTHR34997">
    <property type="entry name" value="AM15"/>
    <property type="match status" value="1"/>
</dbReference>
<dbReference type="SMART" id="SM00257">
    <property type="entry name" value="LysM"/>
    <property type="match status" value="3"/>
</dbReference>
<evidence type="ECO:0000256" key="1">
    <source>
        <dbReference type="ARBA" id="ARBA00022669"/>
    </source>
</evidence>
<dbReference type="InterPro" id="IPR018392">
    <property type="entry name" value="LysM"/>
</dbReference>
<dbReference type="PANTHER" id="PTHR34997:SF18">
    <property type="entry name" value="LYSM DOMAIN-CONTAINING PROTEIN"/>
    <property type="match status" value="1"/>
</dbReference>
<sequence length="215" mass="23539">MRPLLEGIFCRCSSESSRIASRHSITVDQLKSWNSEINDNCSNLWLGYYICVHVPGATTTSQAPEPTSDPSEPTPQMPGVAENCNEFYQISSGDQCDTIASAHSITVDQLRSWNSEINADCSNLWLGYYICVHVPGATTTQLPNPGPTEDPSGPTPQMPGIVDNCQSFHLIESGDSCWSIHTEAGITLAQFREWNTQVDAACSNLWLGYYVCIGV</sequence>
<evidence type="ECO:0000256" key="3">
    <source>
        <dbReference type="SAM" id="MobiDB-lite"/>
    </source>
</evidence>
<feature type="region of interest" description="Disordered" evidence="3">
    <location>
        <begin position="59"/>
        <end position="78"/>
    </location>
</feature>
<evidence type="ECO:0000313" key="5">
    <source>
        <dbReference type="EMBL" id="KAL2840330.1"/>
    </source>
</evidence>
<dbReference type="Gene3D" id="3.10.350.10">
    <property type="entry name" value="LysM domain"/>
    <property type="match status" value="3"/>
</dbReference>
<keyword evidence="6" id="KW-1185">Reference proteome</keyword>
<accession>A0ABR4JJY7</accession>
<feature type="domain" description="LysM" evidence="4">
    <location>
        <begin position="5"/>
        <end position="52"/>
    </location>
</feature>
<feature type="domain" description="LysM" evidence="4">
    <location>
        <begin position="167"/>
        <end position="213"/>
    </location>
</feature>
<dbReference type="GeneID" id="98162168"/>
<evidence type="ECO:0000256" key="2">
    <source>
        <dbReference type="ARBA" id="ARBA00023026"/>
    </source>
</evidence>
<dbReference type="InterPro" id="IPR052210">
    <property type="entry name" value="LysM1-like"/>
</dbReference>
<evidence type="ECO:0000313" key="6">
    <source>
        <dbReference type="Proteomes" id="UP001610444"/>
    </source>
</evidence>
<protein>
    <recommendedName>
        <fullName evidence="4">LysM domain-containing protein</fullName>
    </recommendedName>
</protein>
<keyword evidence="2" id="KW-0843">Virulence</keyword>
<dbReference type="Proteomes" id="UP001610444">
    <property type="component" value="Unassembled WGS sequence"/>
</dbReference>
<dbReference type="InterPro" id="IPR036779">
    <property type="entry name" value="LysM_dom_sf"/>
</dbReference>
<organism evidence="5 6">
    <name type="scientific">Aspergillus pseudodeflectus</name>
    <dbReference type="NCBI Taxonomy" id="176178"/>
    <lineage>
        <taxon>Eukaryota</taxon>
        <taxon>Fungi</taxon>
        <taxon>Dikarya</taxon>
        <taxon>Ascomycota</taxon>
        <taxon>Pezizomycotina</taxon>
        <taxon>Eurotiomycetes</taxon>
        <taxon>Eurotiomycetidae</taxon>
        <taxon>Eurotiales</taxon>
        <taxon>Aspergillaceae</taxon>
        <taxon>Aspergillus</taxon>
        <taxon>Aspergillus subgen. Nidulantes</taxon>
    </lineage>
</organism>
<keyword evidence="1" id="KW-0147">Chitin-binding</keyword>
<feature type="domain" description="LysM" evidence="4">
    <location>
        <begin position="86"/>
        <end position="132"/>
    </location>
</feature>
<comment type="caution">
    <text evidence="5">The sequence shown here is derived from an EMBL/GenBank/DDBJ whole genome shotgun (WGS) entry which is preliminary data.</text>
</comment>
<dbReference type="Pfam" id="PF01476">
    <property type="entry name" value="LysM"/>
    <property type="match status" value="3"/>
</dbReference>
<reference evidence="5 6" key="1">
    <citation type="submission" date="2024-07" db="EMBL/GenBank/DDBJ databases">
        <title>Section-level genome sequencing and comparative genomics of Aspergillus sections Usti and Cavernicolus.</title>
        <authorList>
            <consortium name="Lawrence Berkeley National Laboratory"/>
            <person name="Nybo J.L."/>
            <person name="Vesth T.C."/>
            <person name="Theobald S."/>
            <person name="Frisvad J.C."/>
            <person name="Larsen T.O."/>
            <person name="Kjaerboelling I."/>
            <person name="Rothschild-Mancinelli K."/>
            <person name="Lyhne E.K."/>
            <person name="Kogle M.E."/>
            <person name="Barry K."/>
            <person name="Clum A."/>
            <person name="Na H."/>
            <person name="Ledsgaard L."/>
            <person name="Lin J."/>
            <person name="Lipzen A."/>
            <person name="Kuo A."/>
            <person name="Riley R."/>
            <person name="Mondo S."/>
            <person name="LaButti K."/>
            <person name="Haridas S."/>
            <person name="Pangalinan J."/>
            <person name="Salamov A.A."/>
            <person name="Simmons B.A."/>
            <person name="Magnuson J.K."/>
            <person name="Chen J."/>
            <person name="Drula E."/>
            <person name="Henrissat B."/>
            <person name="Wiebenga A."/>
            <person name="Lubbers R.J."/>
            <person name="Gomes A.C."/>
            <person name="Macurrencykelacurrency M.R."/>
            <person name="Stajich J."/>
            <person name="Grigoriev I.V."/>
            <person name="Mortensen U.H."/>
            <person name="De vries R.P."/>
            <person name="Baker S.E."/>
            <person name="Andersen M.R."/>
        </authorList>
    </citation>
    <scope>NUCLEOTIDE SEQUENCE [LARGE SCALE GENOMIC DNA]</scope>
    <source>
        <strain evidence="5 6">CBS 756.74</strain>
    </source>
</reference>
<proteinExistence type="predicted"/>
<evidence type="ECO:0000259" key="4">
    <source>
        <dbReference type="PROSITE" id="PS51782"/>
    </source>
</evidence>